<accession>A0AAF0JIS8</accession>
<dbReference type="Proteomes" id="UP001216172">
    <property type="component" value="Segment"/>
</dbReference>
<evidence type="ECO:0000313" key="2">
    <source>
        <dbReference type="Proteomes" id="UP001216172"/>
    </source>
</evidence>
<sequence>MYSRLDIINEMIVSTGARPLTAEQSRHPLYMKAEQLLDRVQASVQAVGLWFNTEVRDIEPQSNGEVVVPQGCIKADPVDRHCNLTLRGSKMYNLDTGNFEIGETVRLKMIFEIALEDMPLAAQEYIRAKAVYTFYLNEDGADPKLGNYRNERDLGWQTLYREHLRNRQVNIFDNASNAVTALRRGTGRGRWKPKVN</sequence>
<dbReference type="InterPro" id="IPR033767">
    <property type="entry name" value="Tail_Gp11"/>
</dbReference>
<evidence type="ECO:0000313" key="1">
    <source>
        <dbReference type="EMBL" id="WFG40885.1"/>
    </source>
</evidence>
<protein>
    <submittedName>
        <fullName evidence="1">Tail protein</fullName>
    </submittedName>
</protein>
<gene>
    <name evidence="1" type="ORF">ParaMal1_00001</name>
</gene>
<proteinExistence type="predicted"/>
<reference evidence="1" key="1">
    <citation type="submission" date="2023-02" db="EMBL/GenBank/DDBJ databases">
        <authorList>
            <person name="Rihtman B."/>
        </authorList>
    </citation>
    <scope>NUCLEOTIDE SEQUENCE</scope>
</reference>
<dbReference type="Pfam" id="PF17212">
    <property type="entry name" value="Tube"/>
    <property type="match status" value="1"/>
</dbReference>
<name>A0AAF0JIS8_9CAUD</name>
<dbReference type="EMBL" id="OQ376858">
    <property type="protein sequence ID" value="WFG40885.1"/>
    <property type="molecule type" value="Genomic_DNA"/>
</dbReference>
<keyword evidence="2" id="KW-1185">Reference proteome</keyword>
<organism evidence="1 2">
    <name type="scientific">Paracoccus phage ParMal1</name>
    <dbReference type="NCBI Taxonomy" id="3032416"/>
    <lineage>
        <taxon>Viruses</taxon>
        <taxon>Duplodnaviria</taxon>
        <taxon>Heunggongvirae</taxon>
        <taxon>Uroviricota</taxon>
        <taxon>Caudoviricetes</taxon>
        <taxon>Autographivirales</taxon>
        <taxon>Autographivirales incertae sedis</taxon>
        <taxon>Mallvirus</taxon>
        <taxon>Mallvirus ParMal1</taxon>
    </lineage>
</organism>